<dbReference type="Proteomes" id="UP001583186">
    <property type="component" value="Unassembled WGS sequence"/>
</dbReference>
<keyword evidence="9" id="KW-0479">Metal-binding</keyword>
<keyword evidence="7 9" id="KW-1015">Disulfide bond</keyword>
<dbReference type="Pfam" id="PF05730">
    <property type="entry name" value="CFEM"/>
    <property type="match status" value="1"/>
</dbReference>
<keyword evidence="5" id="KW-0336">GPI-anchor</keyword>
<comment type="caution">
    <text evidence="9">Lacks conserved residue(s) required for the propagation of feature annotation.</text>
</comment>
<evidence type="ECO:0000313" key="12">
    <source>
        <dbReference type="EMBL" id="KAL1894028.1"/>
    </source>
</evidence>
<keyword evidence="9" id="KW-0349">Heme</keyword>
<evidence type="ECO:0000256" key="4">
    <source>
        <dbReference type="ARBA" id="ARBA00022525"/>
    </source>
</evidence>
<evidence type="ECO:0000256" key="10">
    <source>
        <dbReference type="SAM" id="SignalP"/>
    </source>
</evidence>
<evidence type="ECO:0000256" key="9">
    <source>
        <dbReference type="PROSITE-ProRule" id="PRU01356"/>
    </source>
</evidence>
<proteinExistence type="inferred from homology"/>
<comment type="subcellular location">
    <subcellularLocation>
        <location evidence="1">Membrane</location>
        <topology evidence="1">Lipid-anchor</topology>
        <topology evidence="1">GPI-anchor</topology>
    </subcellularLocation>
    <subcellularLocation>
        <location evidence="2">Secreted</location>
    </subcellularLocation>
</comment>
<accession>A0ABR3Z1W8</accession>
<keyword evidence="5" id="KW-0325">Glycoprotein</keyword>
<comment type="caution">
    <text evidence="12">The sequence shown here is derived from an EMBL/GenBank/DDBJ whole genome shotgun (WGS) entry which is preliminary data.</text>
</comment>
<feature type="signal peptide" evidence="10">
    <location>
        <begin position="1"/>
        <end position="17"/>
    </location>
</feature>
<keyword evidence="9" id="KW-0408">Iron</keyword>
<evidence type="ECO:0000259" key="11">
    <source>
        <dbReference type="PROSITE" id="PS52012"/>
    </source>
</evidence>
<evidence type="ECO:0000256" key="2">
    <source>
        <dbReference type="ARBA" id="ARBA00004613"/>
    </source>
</evidence>
<dbReference type="EMBL" id="JAWCUI010000035">
    <property type="protein sequence ID" value="KAL1894028.1"/>
    <property type="molecule type" value="Genomic_DNA"/>
</dbReference>
<organism evidence="12 13">
    <name type="scientific">Sporothrix stenoceras</name>
    <dbReference type="NCBI Taxonomy" id="5173"/>
    <lineage>
        <taxon>Eukaryota</taxon>
        <taxon>Fungi</taxon>
        <taxon>Dikarya</taxon>
        <taxon>Ascomycota</taxon>
        <taxon>Pezizomycotina</taxon>
        <taxon>Sordariomycetes</taxon>
        <taxon>Sordariomycetidae</taxon>
        <taxon>Ophiostomatales</taxon>
        <taxon>Ophiostomataceae</taxon>
        <taxon>Sporothrix</taxon>
    </lineage>
</organism>
<feature type="domain" description="CFEM" evidence="11">
    <location>
        <begin position="9"/>
        <end position="110"/>
    </location>
</feature>
<dbReference type="PROSITE" id="PS52012">
    <property type="entry name" value="CFEM"/>
    <property type="match status" value="1"/>
</dbReference>
<feature type="binding site" description="axial binding residue" evidence="9">
    <location>
        <position position="56"/>
    </location>
    <ligand>
        <name>heme</name>
        <dbReference type="ChEBI" id="CHEBI:30413"/>
    </ligand>
    <ligandPart>
        <name>Fe</name>
        <dbReference type="ChEBI" id="CHEBI:18248"/>
    </ligandPart>
</feature>
<evidence type="ECO:0000313" key="13">
    <source>
        <dbReference type="Proteomes" id="UP001583186"/>
    </source>
</evidence>
<keyword evidence="4" id="KW-0964">Secreted</keyword>
<reference evidence="12 13" key="1">
    <citation type="journal article" date="2024" name="IMA Fungus">
        <title>IMA Genome - F19 : A genome assembly and annotation guide to empower mycologists, including annotated draft genome sequences of Ceratocystis pirilliformis, Diaporthe australafricana, Fusarium ophioides, Paecilomyces lecythidis, and Sporothrix stenoceras.</title>
        <authorList>
            <person name="Aylward J."/>
            <person name="Wilson A.M."/>
            <person name="Visagie C.M."/>
            <person name="Spraker J."/>
            <person name="Barnes I."/>
            <person name="Buitendag C."/>
            <person name="Ceriani C."/>
            <person name="Del Mar Angel L."/>
            <person name="du Plessis D."/>
            <person name="Fuchs T."/>
            <person name="Gasser K."/>
            <person name="Kramer D."/>
            <person name="Li W."/>
            <person name="Munsamy K."/>
            <person name="Piso A."/>
            <person name="Price J.L."/>
            <person name="Sonnekus B."/>
            <person name="Thomas C."/>
            <person name="van der Nest A."/>
            <person name="van Dijk A."/>
            <person name="van Heerden A."/>
            <person name="van Vuuren N."/>
            <person name="Yilmaz N."/>
            <person name="Duong T.A."/>
            <person name="van der Merwe N.A."/>
            <person name="Wingfield M.J."/>
            <person name="Wingfield B.D."/>
        </authorList>
    </citation>
    <scope>NUCLEOTIDE SEQUENCE [LARGE SCALE GENOMIC DNA]</scope>
    <source>
        <strain evidence="12 13">CMW 5346</strain>
    </source>
</reference>
<keyword evidence="13" id="KW-1185">Reference proteome</keyword>
<keyword evidence="6 10" id="KW-0732">Signal</keyword>
<keyword evidence="5" id="KW-0472">Membrane</keyword>
<feature type="chain" id="PRO_5046577682" description="CFEM domain-containing protein" evidence="10">
    <location>
        <begin position="18"/>
        <end position="110"/>
    </location>
</feature>
<evidence type="ECO:0000256" key="3">
    <source>
        <dbReference type="ARBA" id="ARBA00010031"/>
    </source>
</evidence>
<evidence type="ECO:0000256" key="7">
    <source>
        <dbReference type="ARBA" id="ARBA00023157"/>
    </source>
</evidence>
<gene>
    <name evidence="12" type="ORF">Sste5346_006170</name>
</gene>
<evidence type="ECO:0000256" key="8">
    <source>
        <dbReference type="ARBA" id="ARBA00023288"/>
    </source>
</evidence>
<evidence type="ECO:0000256" key="6">
    <source>
        <dbReference type="ARBA" id="ARBA00022729"/>
    </source>
</evidence>
<comment type="similarity">
    <text evidence="3">Belongs to the RBT5 family.</text>
</comment>
<evidence type="ECO:0000256" key="1">
    <source>
        <dbReference type="ARBA" id="ARBA00004589"/>
    </source>
</evidence>
<keyword evidence="8" id="KW-0449">Lipoprotein</keyword>
<feature type="disulfide bond" evidence="9">
    <location>
        <begin position="52"/>
        <end position="59"/>
    </location>
</feature>
<name>A0ABR3Z1W8_9PEZI</name>
<evidence type="ECO:0000256" key="5">
    <source>
        <dbReference type="ARBA" id="ARBA00022622"/>
    </source>
</evidence>
<dbReference type="InterPro" id="IPR008427">
    <property type="entry name" value="Extracellular_membr_CFEM_dom"/>
</dbReference>
<protein>
    <recommendedName>
        <fullName evidence="11">CFEM domain-containing protein</fullName>
    </recommendedName>
</protein>
<sequence length="110" mass="10631">MQYSLSFFTALLAVAQAQVTPPPCSPCTTAIAAVPSCASGCILSAAVTNAGCTDGDYACQCSQSAAIENAALNCVVADCGLATGLEVLSAVATVCACVTTSGCGAAATAR</sequence>